<dbReference type="AlphaFoldDB" id="A0A1V3C0R5"/>
<comment type="caution">
    <text evidence="2">The sequence shown here is derived from an EMBL/GenBank/DDBJ whole genome shotgun (WGS) entry which is preliminary data.</text>
</comment>
<evidence type="ECO:0000313" key="2">
    <source>
        <dbReference type="EMBL" id="OOC54253.1"/>
    </source>
</evidence>
<sequence>MYVSIPHAQGEYGHALRELRRGIGCTPDRLSESTLLERTLRERIESRGEEVTADRLIMELTHLIDSIGDPKFRESLLVALRLDLRYRQRTLMERRRNYNRDLRNSPDSEMRRLHVDNLRTMERRENKATEQVARYLDDGLQVSDRAHLRDFPLRPIAPQGELAVEAISYSCAFSDTGVLRTQDVTRWVRATSPQTSPELTVTHRYFNENKTGLLDIESLYGCRVVERSETVSGDLLARISIHKDLAPTDGVYSFGSRISVNSDATCRPVIVWRPRTSFTRRIEFHLRFGEPHLPVRAWWFVSSQEVEGELEPPPSEGRHLEHLDEGRYLYRIFENEDITPDLRYGISWVWPG</sequence>
<dbReference type="EMBL" id="MCOK01000001">
    <property type="protein sequence ID" value="OOC54253.1"/>
    <property type="molecule type" value="Genomic_DNA"/>
</dbReference>
<accession>A0A1V3C0R5</accession>
<reference evidence="3" key="1">
    <citation type="submission" date="2016-08" db="EMBL/GenBank/DDBJ databases">
        <authorList>
            <person name="Tokovenko B."/>
            <person name="Kalinowski J."/>
        </authorList>
    </citation>
    <scope>NUCLEOTIDE SEQUENCE [LARGE SCALE GENOMIC DNA]</scope>
    <source>
        <strain evidence="3">UTMC102</strain>
    </source>
</reference>
<proteinExistence type="predicted"/>
<name>A0A1V3C0R5_9ACTN</name>
<evidence type="ECO:0000259" key="1">
    <source>
        <dbReference type="PROSITE" id="PS50835"/>
    </source>
</evidence>
<feature type="domain" description="Ig-like" evidence="1">
    <location>
        <begin position="159"/>
        <end position="232"/>
    </location>
</feature>
<dbReference type="PROSITE" id="PS50835">
    <property type="entry name" value="IG_LIKE"/>
    <property type="match status" value="1"/>
</dbReference>
<dbReference type="InterPro" id="IPR007110">
    <property type="entry name" value="Ig-like_dom"/>
</dbReference>
<protein>
    <recommendedName>
        <fullName evidence="1">Ig-like domain-containing protein</fullName>
    </recommendedName>
</protein>
<organism evidence="2 3">
    <name type="scientific">Nocardiopsis sinuspersici</name>
    <dbReference type="NCBI Taxonomy" id="501010"/>
    <lineage>
        <taxon>Bacteria</taxon>
        <taxon>Bacillati</taxon>
        <taxon>Actinomycetota</taxon>
        <taxon>Actinomycetes</taxon>
        <taxon>Streptosporangiales</taxon>
        <taxon>Nocardiopsidaceae</taxon>
        <taxon>Nocardiopsis</taxon>
    </lineage>
</organism>
<gene>
    <name evidence="2" type="ORF">NOSIN_10915</name>
</gene>
<evidence type="ECO:0000313" key="3">
    <source>
        <dbReference type="Proteomes" id="UP000189004"/>
    </source>
</evidence>
<keyword evidence="3" id="KW-1185">Reference proteome</keyword>
<dbReference type="OrthoDB" id="3424370at2"/>
<dbReference type="Proteomes" id="UP000189004">
    <property type="component" value="Unassembled WGS sequence"/>
</dbReference>
<dbReference type="RefSeq" id="WP_077690656.1">
    <property type="nucleotide sequence ID" value="NZ_MCOK01000001.1"/>
</dbReference>